<dbReference type="Ensembl" id="ENSSDUT00000004600.1">
    <property type="protein sequence ID" value="ENSSDUP00000004503.1"/>
    <property type="gene ID" value="ENSSDUG00000003359.1"/>
</dbReference>
<keyword evidence="3" id="KW-1185">Reference proteome</keyword>
<evidence type="ECO:0000313" key="2">
    <source>
        <dbReference type="Ensembl" id="ENSSDUP00000004503.1"/>
    </source>
</evidence>
<reference evidence="2" key="1">
    <citation type="submission" date="2025-08" db="UniProtKB">
        <authorList>
            <consortium name="Ensembl"/>
        </authorList>
    </citation>
    <scope>IDENTIFICATION</scope>
</reference>
<organism evidence="2 3">
    <name type="scientific">Seriola dumerili</name>
    <name type="common">Greater amberjack</name>
    <name type="synonym">Caranx dumerili</name>
    <dbReference type="NCBI Taxonomy" id="41447"/>
    <lineage>
        <taxon>Eukaryota</taxon>
        <taxon>Metazoa</taxon>
        <taxon>Chordata</taxon>
        <taxon>Craniata</taxon>
        <taxon>Vertebrata</taxon>
        <taxon>Euteleostomi</taxon>
        <taxon>Actinopterygii</taxon>
        <taxon>Neopterygii</taxon>
        <taxon>Teleostei</taxon>
        <taxon>Neoteleostei</taxon>
        <taxon>Acanthomorphata</taxon>
        <taxon>Carangaria</taxon>
        <taxon>Carangiformes</taxon>
        <taxon>Carangidae</taxon>
        <taxon>Seriola</taxon>
    </lineage>
</organism>
<dbReference type="Proteomes" id="UP000261420">
    <property type="component" value="Unplaced"/>
</dbReference>
<sequence>MGGQGGGGGNMTLAPSFTTLSTIAIQAGQSQIVVSVLRSGSLVHLQLVQVHPGLCEIGSNQEENQRLIQEQQQLLEKLKVQTRKHVQSITGFDGFDYLYLLAHCYTLYANANAC</sequence>
<proteinExistence type="predicted"/>
<dbReference type="STRING" id="41447.ENSSDUP00000004503"/>
<name>A0A3B4TEK7_SERDU</name>
<evidence type="ECO:0000256" key="1">
    <source>
        <dbReference type="SAM" id="Coils"/>
    </source>
</evidence>
<dbReference type="GeneTree" id="ENSGT00940000177504"/>
<accession>A0A3B4TEK7</accession>
<keyword evidence="1" id="KW-0175">Coiled coil</keyword>
<evidence type="ECO:0000313" key="3">
    <source>
        <dbReference type="Proteomes" id="UP000261420"/>
    </source>
</evidence>
<feature type="coiled-coil region" evidence="1">
    <location>
        <begin position="57"/>
        <end position="84"/>
    </location>
</feature>
<dbReference type="OMA" id="VHTDTQQ"/>
<protein>
    <submittedName>
        <fullName evidence="2">Uncharacterized protein</fullName>
    </submittedName>
</protein>
<dbReference type="AlphaFoldDB" id="A0A3B4TEK7"/>
<reference evidence="2" key="2">
    <citation type="submission" date="2025-09" db="UniProtKB">
        <authorList>
            <consortium name="Ensembl"/>
        </authorList>
    </citation>
    <scope>IDENTIFICATION</scope>
</reference>